<organism evidence="2 3">
    <name type="scientific">Austropuccinia psidii MF-1</name>
    <dbReference type="NCBI Taxonomy" id="1389203"/>
    <lineage>
        <taxon>Eukaryota</taxon>
        <taxon>Fungi</taxon>
        <taxon>Dikarya</taxon>
        <taxon>Basidiomycota</taxon>
        <taxon>Pucciniomycotina</taxon>
        <taxon>Pucciniomycetes</taxon>
        <taxon>Pucciniales</taxon>
        <taxon>Sphaerophragmiaceae</taxon>
        <taxon>Austropuccinia</taxon>
    </lineage>
</organism>
<keyword evidence="3" id="KW-1185">Reference proteome</keyword>
<dbReference type="InterPro" id="IPR057670">
    <property type="entry name" value="SH3_retrovirus"/>
</dbReference>
<evidence type="ECO:0000313" key="2">
    <source>
        <dbReference type="EMBL" id="MBW0466067.1"/>
    </source>
</evidence>
<feature type="domain" description="Retroviral polymerase SH3-like" evidence="1">
    <location>
        <begin position="4"/>
        <end position="48"/>
    </location>
</feature>
<gene>
    <name evidence="2" type="ORF">O181_005782</name>
</gene>
<name>A0A9Q3BJF1_9BASI</name>
<proteinExistence type="predicted"/>
<sequence length="107" mass="11702">MDWKLALTGVKGVHLGYENNNPAYQILLSSTKKVVITHHAMFNEKCFPILAGSHSPIARFSWGASRTKPEVVDETHPGCPGVVDGVHSGQTEVVDETHSVMTLHCDH</sequence>
<dbReference type="EMBL" id="AVOT02001205">
    <property type="protein sequence ID" value="MBW0466067.1"/>
    <property type="molecule type" value="Genomic_DNA"/>
</dbReference>
<dbReference type="Pfam" id="PF25597">
    <property type="entry name" value="SH3_retrovirus"/>
    <property type="match status" value="1"/>
</dbReference>
<protein>
    <recommendedName>
        <fullName evidence="1">Retroviral polymerase SH3-like domain-containing protein</fullName>
    </recommendedName>
</protein>
<evidence type="ECO:0000313" key="3">
    <source>
        <dbReference type="Proteomes" id="UP000765509"/>
    </source>
</evidence>
<reference evidence="2" key="1">
    <citation type="submission" date="2021-03" db="EMBL/GenBank/DDBJ databases">
        <title>Draft genome sequence of rust myrtle Austropuccinia psidii MF-1, a brazilian biotype.</title>
        <authorList>
            <person name="Quecine M.C."/>
            <person name="Pachon D.M.R."/>
            <person name="Bonatelli M.L."/>
            <person name="Correr F.H."/>
            <person name="Franceschini L.M."/>
            <person name="Leite T.F."/>
            <person name="Margarido G.R.A."/>
            <person name="Almeida C.A."/>
            <person name="Ferrarezi J.A."/>
            <person name="Labate C.A."/>
        </authorList>
    </citation>
    <scope>NUCLEOTIDE SEQUENCE</scope>
    <source>
        <strain evidence="2">MF-1</strain>
    </source>
</reference>
<comment type="caution">
    <text evidence="2">The sequence shown here is derived from an EMBL/GenBank/DDBJ whole genome shotgun (WGS) entry which is preliminary data.</text>
</comment>
<evidence type="ECO:0000259" key="1">
    <source>
        <dbReference type="Pfam" id="PF25597"/>
    </source>
</evidence>
<dbReference type="Proteomes" id="UP000765509">
    <property type="component" value="Unassembled WGS sequence"/>
</dbReference>
<dbReference type="AlphaFoldDB" id="A0A9Q3BJF1"/>
<accession>A0A9Q3BJF1</accession>